<evidence type="ECO:0000313" key="5">
    <source>
        <dbReference type="EMBL" id="AVK72227.1"/>
    </source>
</evidence>
<organism evidence="5 6">
    <name type="scientific">Cupriavidus necator</name>
    <name type="common">Alcaligenes eutrophus</name>
    <name type="synonym">Ralstonia eutropha</name>
    <dbReference type="NCBI Taxonomy" id="106590"/>
    <lineage>
        <taxon>Bacteria</taxon>
        <taxon>Pseudomonadati</taxon>
        <taxon>Pseudomonadota</taxon>
        <taxon>Betaproteobacteria</taxon>
        <taxon>Burkholderiales</taxon>
        <taxon>Burkholderiaceae</taxon>
        <taxon>Cupriavidus</taxon>
    </lineage>
</organism>
<sequence length="111" mass="11532">MESKNAVIALAALASSSRLEVYRLLVQAGPGGMPAGHISEATGTPPSTLSFHLKELAHAGLVTSRQEGRYVIYSANYATMNGLIGFLTENCCQGEPCAAVPASECTTCGDK</sequence>
<dbReference type="GO" id="GO:0003677">
    <property type="term" value="F:DNA binding"/>
    <property type="evidence" value="ECO:0007669"/>
    <property type="project" value="UniProtKB-KW"/>
</dbReference>
<dbReference type="RefSeq" id="WP_078198926.1">
    <property type="nucleotide sequence ID" value="NZ_CP017758.1"/>
</dbReference>
<gene>
    <name evidence="5" type="ORF">BJN34_0230</name>
</gene>
<evidence type="ECO:0000259" key="4">
    <source>
        <dbReference type="PROSITE" id="PS50987"/>
    </source>
</evidence>
<dbReference type="InterPro" id="IPR051011">
    <property type="entry name" value="Metal_resp_trans_reg"/>
</dbReference>
<dbReference type="NCBIfam" id="NF033788">
    <property type="entry name" value="HTH_metalloreg"/>
    <property type="match status" value="1"/>
</dbReference>
<dbReference type="PRINTS" id="PR00778">
    <property type="entry name" value="HTHARSR"/>
</dbReference>
<reference evidence="6" key="1">
    <citation type="submission" date="2017-02" db="EMBL/GenBank/DDBJ databases">
        <title>Complete genome sequence of Cupriavidus necator strain NH9, a 3-chlorobenzoate degrader.</title>
        <authorList>
            <person name="Moriuchi R."/>
            <person name="Dohra H."/>
            <person name="Ogawa N."/>
        </authorList>
    </citation>
    <scope>NUCLEOTIDE SEQUENCE [LARGE SCALE GENOMIC DNA]</scope>
    <source>
        <strain evidence="6">NH9</strain>
    </source>
</reference>
<keyword evidence="2" id="KW-0238">DNA-binding</keyword>
<dbReference type="CDD" id="cd00090">
    <property type="entry name" value="HTH_ARSR"/>
    <property type="match status" value="1"/>
</dbReference>
<evidence type="ECO:0000256" key="3">
    <source>
        <dbReference type="ARBA" id="ARBA00023163"/>
    </source>
</evidence>
<dbReference type="Pfam" id="PF12840">
    <property type="entry name" value="HTH_20"/>
    <property type="match status" value="1"/>
</dbReference>
<dbReference type="GO" id="GO:0003700">
    <property type="term" value="F:DNA-binding transcription factor activity"/>
    <property type="evidence" value="ECO:0007669"/>
    <property type="project" value="InterPro"/>
</dbReference>
<dbReference type="InterPro" id="IPR036388">
    <property type="entry name" value="WH-like_DNA-bd_sf"/>
</dbReference>
<evidence type="ECO:0000256" key="1">
    <source>
        <dbReference type="ARBA" id="ARBA00023015"/>
    </source>
</evidence>
<evidence type="ECO:0000256" key="2">
    <source>
        <dbReference type="ARBA" id="ARBA00023125"/>
    </source>
</evidence>
<dbReference type="SMART" id="SM00418">
    <property type="entry name" value="HTH_ARSR"/>
    <property type="match status" value="1"/>
</dbReference>
<dbReference type="SUPFAM" id="SSF46785">
    <property type="entry name" value="Winged helix' DNA-binding domain"/>
    <property type="match status" value="1"/>
</dbReference>
<dbReference type="PROSITE" id="PS50987">
    <property type="entry name" value="HTH_ARSR_2"/>
    <property type="match status" value="1"/>
</dbReference>
<dbReference type="InterPro" id="IPR036390">
    <property type="entry name" value="WH_DNA-bd_sf"/>
</dbReference>
<feature type="domain" description="HTH arsR-type" evidence="4">
    <location>
        <begin position="1"/>
        <end position="95"/>
    </location>
</feature>
<dbReference type="Proteomes" id="UP000189627">
    <property type="component" value="Chromosome 2"/>
</dbReference>
<keyword evidence="1" id="KW-0805">Transcription regulation</keyword>
<dbReference type="InterPro" id="IPR001845">
    <property type="entry name" value="HTH_ArsR_DNA-bd_dom"/>
</dbReference>
<name>A0A2P1DV31_CUPNE</name>
<dbReference type="InterPro" id="IPR011991">
    <property type="entry name" value="ArsR-like_HTH"/>
</dbReference>
<keyword evidence="3" id="KW-0804">Transcription</keyword>
<dbReference type="PANTHER" id="PTHR43132">
    <property type="entry name" value="ARSENICAL RESISTANCE OPERON REPRESSOR ARSR-RELATED"/>
    <property type="match status" value="1"/>
</dbReference>
<dbReference type="OrthoDB" id="5297460at2"/>
<accession>A0A2P1DV31</accession>
<dbReference type="Gene3D" id="1.10.10.10">
    <property type="entry name" value="Winged helix-like DNA-binding domain superfamily/Winged helix DNA-binding domain"/>
    <property type="match status" value="1"/>
</dbReference>
<evidence type="ECO:0000313" key="6">
    <source>
        <dbReference type="Proteomes" id="UP000189627"/>
    </source>
</evidence>
<dbReference type="PANTHER" id="PTHR43132:SF2">
    <property type="entry name" value="ARSENICAL RESISTANCE OPERON REPRESSOR ARSR-RELATED"/>
    <property type="match status" value="1"/>
</dbReference>
<dbReference type="EMBL" id="CP017758">
    <property type="protein sequence ID" value="AVK72227.1"/>
    <property type="molecule type" value="Genomic_DNA"/>
</dbReference>
<dbReference type="KEGG" id="cuh:BJN34_0230"/>
<proteinExistence type="predicted"/>
<protein>
    <submittedName>
        <fullName evidence="5">ArsR family transcriptional regulator</fullName>
    </submittedName>
</protein>
<dbReference type="AlphaFoldDB" id="A0A2P1DV31"/>